<protein>
    <submittedName>
        <fullName evidence="1">Uncharacterized protein</fullName>
    </submittedName>
</protein>
<dbReference type="STRING" id="1619048.UU49_C0006G0046"/>
<dbReference type="AlphaFoldDB" id="A0A0G0XRE9"/>
<sequence>MDTMTKTQSVSATKLAVATAVLFVAGGLAMATLPGQQGEKSAGPISGSSLVKVTSCEQKGADIEVSRNNSPKYMMKAGCKNTGNGFLNYTYQCMSGGVASSTPGTAATSAAYKVFWAPCSSITILPNADTLKATGGVVTVGANKLLAVFDFAAYIKESTITSLVLTKTGTIKNENLTNIKLTDVNGFVLSGSHFSPLSPDKLAFTFNKVVPTNAIVATKLMISADISNAALNGDTLSLGINSISDVGTTSYIGVSLPVTYGPVTVNKAEAILSVAWTMDTPSGVSAPSGAQILGKLKFSNSGGATQETATINSLTIQGASTFPVSGWKLYKDSVSDSPLAEGQIVADESSTSTFKVVFSNFETMIAGSQDKTFFIAADTTAVTKLSQSSLVAKFLSVQVKSASDIGSSVTVKDQFPLQSKTFTY</sequence>
<comment type="caution">
    <text evidence="1">The sequence shown here is derived from an EMBL/GenBank/DDBJ whole genome shotgun (WGS) entry which is preliminary data.</text>
</comment>
<dbReference type="Proteomes" id="UP000034108">
    <property type="component" value="Unassembled WGS sequence"/>
</dbReference>
<proteinExistence type="predicted"/>
<evidence type="ECO:0000313" key="1">
    <source>
        <dbReference type="EMBL" id="KKR99490.1"/>
    </source>
</evidence>
<organism evidence="1 2">
    <name type="scientific">Candidatus Magasanikbacteria bacterium GW2011_GWC2_41_17</name>
    <dbReference type="NCBI Taxonomy" id="1619048"/>
    <lineage>
        <taxon>Bacteria</taxon>
        <taxon>Candidatus Magasanikiibacteriota</taxon>
    </lineage>
</organism>
<accession>A0A0G0XRE9</accession>
<dbReference type="EMBL" id="LCAV01000006">
    <property type="protein sequence ID" value="KKR99490.1"/>
    <property type="molecule type" value="Genomic_DNA"/>
</dbReference>
<evidence type="ECO:0000313" key="2">
    <source>
        <dbReference type="Proteomes" id="UP000034108"/>
    </source>
</evidence>
<name>A0A0G0XRE9_9BACT</name>
<gene>
    <name evidence="1" type="ORF">UU49_C0006G0046</name>
</gene>
<reference evidence="1 2" key="1">
    <citation type="journal article" date="2015" name="Nature">
        <title>rRNA introns, odd ribosomes, and small enigmatic genomes across a large radiation of phyla.</title>
        <authorList>
            <person name="Brown C.T."/>
            <person name="Hug L.A."/>
            <person name="Thomas B.C."/>
            <person name="Sharon I."/>
            <person name="Castelle C.J."/>
            <person name="Singh A."/>
            <person name="Wilkins M.J."/>
            <person name="Williams K.H."/>
            <person name="Banfield J.F."/>
        </authorList>
    </citation>
    <scope>NUCLEOTIDE SEQUENCE [LARGE SCALE GENOMIC DNA]</scope>
</reference>